<keyword evidence="2" id="KW-1185">Reference proteome</keyword>
<sequence>MSIIKSLNNSIATYQRCFVHFNGFKQIKISCPQEPIELQGLCIFPQHSFSVSMILIRHQSLQNMLLTLCFHLLVNLQEALFAYFQVCEPLKVLSIYCIFFVLLQQLCIVNHTQIW</sequence>
<reference evidence="1" key="1">
    <citation type="submission" date="2019-06" db="EMBL/GenBank/DDBJ databases">
        <authorList>
            <person name="Zheng W."/>
        </authorList>
    </citation>
    <scope>NUCLEOTIDE SEQUENCE</scope>
    <source>
        <strain evidence="1">QDHG01</strain>
    </source>
</reference>
<evidence type="ECO:0000313" key="1">
    <source>
        <dbReference type="EMBL" id="TNV76703.1"/>
    </source>
</evidence>
<dbReference type="EMBL" id="RRYP01013103">
    <property type="protein sequence ID" value="TNV76703.1"/>
    <property type="molecule type" value="Genomic_DNA"/>
</dbReference>
<accession>A0A8J8NKA6</accession>
<dbReference type="Proteomes" id="UP000785679">
    <property type="component" value="Unassembled WGS sequence"/>
</dbReference>
<gene>
    <name evidence="1" type="ORF">FGO68_gene10648</name>
</gene>
<comment type="caution">
    <text evidence="1">The sequence shown here is derived from an EMBL/GenBank/DDBJ whole genome shotgun (WGS) entry which is preliminary data.</text>
</comment>
<name>A0A8J8NKA6_HALGN</name>
<organism evidence="1 2">
    <name type="scientific">Halteria grandinella</name>
    <dbReference type="NCBI Taxonomy" id="5974"/>
    <lineage>
        <taxon>Eukaryota</taxon>
        <taxon>Sar</taxon>
        <taxon>Alveolata</taxon>
        <taxon>Ciliophora</taxon>
        <taxon>Intramacronucleata</taxon>
        <taxon>Spirotrichea</taxon>
        <taxon>Stichotrichia</taxon>
        <taxon>Sporadotrichida</taxon>
        <taxon>Halteriidae</taxon>
        <taxon>Halteria</taxon>
    </lineage>
</organism>
<proteinExistence type="predicted"/>
<evidence type="ECO:0000313" key="2">
    <source>
        <dbReference type="Proteomes" id="UP000785679"/>
    </source>
</evidence>
<protein>
    <submittedName>
        <fullName evidence="1">Uncharacterized protein</fullName>
    </submittedName>
</protein>
<dbReference type="AlphaFoldDB" id="A0A8J8NKA6"/>